<dbReference type="Proteomes" id="UP000509658">
    <property type="component" value="Chromosome"/>
</dbReference>
<comment type="catalytic activity">
    <reaction evidence="1">
        <text>a 4-O-methyl-thymidine in DNA + L-cysteinyl-[protein] = a thymidine in DNA + S-methyl-L-cysteinyl-[protein]</text>
        <dbReference type="Rhea" id="RHEA:53428"/>
        <dbReference type="Rhea" id="RHEA-COMP:10131"/>
        <dbReference type="Rhea" id="RHEA-COMP:10132"/>
        <dbReference type="Rhea" id="RHEA-COMP:13555"/>
        <dbReference type="Rhea" id="RHEA-COMP:13556"/>
        <dbReference type="ChEBI" id="CHEBI:29950"/>
        <dbReference type="ChEBI" id="CHEBI:82612"/>
        <dbReference type="ChEBI" id="CHEBI:137386"/>
        <dbReference type="ChEBI" id="CHEBI:137387"/>
        <dbReference type="EC" id="2.1.1.63"/>
    </reaction>
</comment>
<evidence type="ECO:0000256" key="1">
    <source>
        <dbReference type="ARBA" id="ARBA00001286"/>
    </source>
</evidence>
<dbReference type="InterPro" id="IPR036217">
    <property type="entry name" value="MethylDNA_cys_MeTrfase_DNAb"/>
</dbReference>
<keyword evidence="2 8" id="KW-0489">Methyltransferase</keyword>
<dbReference type="KEGG" id="rev:HUE57_08270"/>
<dbReference type="GO" id="GO:0006281">
    <property type="term" value="P:DNA repair"/>
    <property type="evidence" value="ECO:0007669"/>
    <property type="project" value="UniProtKB-KW"/>
</dbReference>
<keyword evidence="5" id="KW-0234">DNA repair</keyword>
<keyword evidence="9" id="KW-1185">Reference proteome</keyword>
<dbReference type="GO" id="GO:0032259">
    <property type="term" value="P:methylation"/>
    <property type="evidence" value="ECO:0007669"/>
    <property type="project" value="UniProtKB-KW"/>
</dbReference>
<evidence type="ECO:0000256" key="3">
    <source>
        <dbReference type="ARBA" id="ARBA00022679"/>
    </source>
</evidence>
<evidence type="ECO:0000256" key="2">
    <source>
        <dbReference type="ARBA" id="ARBA00022603"/>
    </source>
</evidence>
<comment type="catalytic activity">
    <reaction evidence="6">
        <text>a 6-O-methyl-2'-deoxyguanosine in DNA + L-cysteinyl-[protein] = S-methyl-L-cysteinyl-[protein] + a 2'-deoxyguanosine in DNA</text>
        <dbReference type="Rhea" id="RHEA:24000"/>
        <dbReference type="Rhea" id="RHEA-COMP:10131"/>
        <dbReference type="Rhea" id="RHEA-COMP:10132"/>
        <dbReference type="Rhea" id="RHEA-COMP:11367"/>
        <dbReference type="Rhea" id="RHEA-COMP:11368"/>
        <dbReference type="ChEBI" id="CHEBI:29950"/>
        <dbReference type="ChEBI" id="CHEBI:82612"/>
        <dbReference type="ChEBI" id="CHEBI:85445"/>
        <dbReference type="ChEBI" id="CHEBI:85448"/>
        <dbReference type="EC" id="2.1.1.63"/>
    </reaction>
</comment>
<feature type="domain" description="Methylated-DNA-[protein]-cysteine S-methyltransferase DNA binding" evidence="7">
    <location>
        <begin position="73"/>
        <end position="153"/>
    </location>
</feature>
<dbReference type="Pfam" id="PF01035">
    <property type="entry name" value="DNA_binding_1"/>
    <property type="match status" value="1"/>
</dbReference>
<evidence type="ECO:0000259" key="7">
    <source>
        <dbReference type="Pfam" id="PF01035"/>
    </source>
</evidence>
<dbReference type="CDD" id="cd06445">
    <property type="entry name" value="ATase"/>
    <property type="match status" value="1"/>
</dbReference>
<reference evidence="8 9" key="1">
    <citation type="submission" date="2020-05" db="EMBL/GenBank/DDBJ databases">
        <title>Horizontal transmission and recombination maintain forever young bacterial symbiont genomes.</title>
        <authorList>
            <person name="Russell S.L."/>
            <person name="Pepper-Tunick E."/>
            <person name="Svedberg J."/>
            <person name="Byrne A."/>
            <person name="Ruelas Castillo J."/>
            <person name="Vollmers C."/>
            <person name="Beinart R.A."/>
            <person name="Corbett-Detig R."/>
        </authorList>
    </citation>
    <scope>NUCLEOTIDE SEQUENCE [LARGE SCALE GENOMIC DNA]</scope>
    <source>
        <strain evidence="8">Santa_Monica_outfall</strain>
    </source>
</reference>
<accession>A0A6N0I0W9</accession>
<dbReference type="NCBIfam" id="TIGR00589">
    <property type="entry name" value="ogt"/>
    <property type="match status" value="1"/>
</dbReference>
<sequence>MRVRYGAVVATPVGRLGIGIVNQALARIEFLPSQQPEQDPDSNLAEQAVTELLNYFNDPAAPFTLPLDLHGTDFQCRVWSYLCTLKVGSRVSYGDAAKRLATAARAVGGACRANPLPIIIPCHRIVSAQGWGGYAGEVDGNNLDIKRWLLEHELQIGTRS</sequence>
<name>A0A6N0I0W9_9GAMM</name>
<organism evidence="8 9">
    <name type="scientific">Candidatus Reidiella endopervernicosa</name>
    <dbReference type="NCBI Taxonomy" id="2738883"/>
    <lineage>
        <taxon>Bacteria</taxon>
        <taxon>Pseudomonadati</taxon>
        <taxon>Pseudomonadota</taxon>
        <taxon>Gammaproteobacteria</taxon>
        <taxon>Candidatus Reidiella</taxon>
    </lineage>
</organism>
<dbReference type="Gene3D" id="1.10.10.10">
    <property type="entry name" value="Winged helix-like DNA-binding domain superfamily/Winged helix DNA-binding domain"/>
    <property type="match status" value="1"/>
</dbReference>
<keyword evidence="4" id="KW-0227">DNA damage</keyword>
<dbReference type="PANTHER" id="PTHR10815:SF13">
    <property type="entry name" value="METHYLATED-DNA--PROTEIN-CYSTEINE METHYLTRANSFERASE"/>
    <property type="match status" value="1"/>
</dbReference>
<dbReference type="SUPFAM" id="SSF46767">
    <property type="entry name" value="Methylated DNA-protein cysteine methyltransferase, C-terminal domain"/>
    <property type="match status" value="1"/>
</dbReference>
<evidence type="ECO:0000256" key="5">
    <source>
        <dbReference type="ARBA" id="ARBA00023204"/>
    </source>
</evidence>
<dbReference type="InterPro" id="IPR014048">
    <property type="entry name" value="MethylDNA_cys_MeTrfase_DNA-bd"/>
</dbReference>
<evidence type="ECO:0000313" key="8">
    <source>
        <dbReference type="EMBL" id="QKQ28209.1"/>
    </source>
</evidence>
<dbReference type="PROSITE" id="PS00374">
    <property type="entry name" value="MGMT"/>
    <property type="match status" value="1"/>
</dbReference>
<keyword evidence="3 8" id="KW-0808">Transferase</keyword>
<evidence type="ECO:0000256" key="4">
    <source>
        <dbReference type="ARBA" id="ARBA00022763"/>
    </source>
</evidence>
<dbReference type="InterPro" id="IPR036631">
    <property type="entry name" value="MGMT_N_sf"/>
</dbReference>
<gene>
    <name evidence="8" type="ORF">HUE57_08270</name>
</gene>
<dbReference type="SUPFAM" id="SSF53155">
    <property type="entry name" value="Methylated DNA-protein cysteine methyltransferase domain"/>
    <property type="match status" value="1"/>
</dbReference>
<dbReference type="PANTHER" id="PTHR10815">
    <property type="entry name" value="METHYLATED-DNA--PROTEIN-CYSTEINE METHYLTRANSFERASE"/>
    <property type="match status" value="1"/>
</dbReference>
<dbReference type="AlphaFoldDB" id="A0A6N0I0W9"/>
<dbReference type="EMBL" id="CP054491">
    <property type="protein sequence ID" value="QKQ28209.1"/>
    <property type="molecule type" value="Genomic_DNA"/>
</dbReference>
<dbReference type="InterPro" id="IPR036388">
    <property type="entry name" value="WH-like_DNA-bd_sf"/>
</dbReference>
<protein>
    <submittedName>
        <fullName evidence="8">Methylated-DNA--[protein]-cysteine S-methyltransferase</fullName>
    </submittedName>
</protein>
<dbReference type="InterPro" id="IPR001497">
    <property type="entry name" value="MethylDNA_cys_MeTrfase_AS"/>
</dbReference>
<evidence type="ECO:0000256" key="6">
    <source>
        <dbReference type="ARBA" id="ARBA00049348"/>
    </source>
</evidence>
<evidence type="ECO:0000313" key="9">
    <source>
        <dbReference type="Proteomes" id="UP000509658"/>
    </source>
</evidence>
<dbReference type="GO" id="GO:0003908">
    <property type="term" value="F:methylated-DNA-[protein]-cysteine S-methyltransferase activity"/>
    <property type="evidence" value="ECO:0007669"/>
    <property type="project" value="UniProtKB-EC"/>
</dbReference>
<dbReference type="Gene3D" id="3.30.160.70">
    <property type="entry name" value="Methylated DNA-protein cysteine methyltransferase domain"/>
    <property type="match status" value="1"/>
</dbReference>
<proteinExistence type="predicted"/>